<name>A0ACB9DA69_9ASTR</name>
<organism evidence="1 2">
    <name type="scientific">Smallanthus sonchifolius</name>
    <dbReference type="NCBI Taxonomy" id="185202"/>
    <lineage>
        <taxon>Eukaryota</taxon>
        <taxon>Viridiplantae</taxon>
        <taxon>Streptophyta</taxon>
        <taxon>Embryophyta</taxon>
        <taxon>Tracheophyta</taxon>
        <taxon>Spermatophyta</taxon>
        <taxon>Magnoliopsida</taxon>
        <taxon>eudicotyledons</taxon>
        <taxon>Gunneridae</taxon>
        <taxon>Pentapetalae</taxon>
        <taxon>asterids</taxon>
        <taxon>campanulids</taxon>
        <taxon>Asterales</taxon>
        <taxon>Asteraceae</taxon>
        <taxon>Asteroideae</taxon>
        <taxon>Heliantheae alliance</taxon>
        <taxon>Millerieae</taxon>
        <taxon>Smallanthus</taxon>
    </lineage>
</organism>
<evidence type="ECO:0000313" key="1">
    <source>
        <dbReference type="EMBL" id="KAI3743529.1"/>
    </source>
</evidence>
<comment type="caution">
    <text evidence="1">The sequence shown here is derived from an EMBL/GenBank/DDBJ whole genome shotgun (WGS) entry which is preliminary data.</text>
</comment>
<reference evidence="2" key="1">
    <citation type="journal article" date="2022" name="Mol. Ecol. Resour.">
        <title>The genomes of chicory, endive, great burdock and yacon provide insights into Asteraceae palaeo-polyploidization history and plant inulin production.</title>
        <authorList>
            <person name="Fan W."/>
            <person name="Wang S."/>
            <person name="Wang H."/>
            <person name="Wang A."/>
            <person name="Jiang F."/>
            <person name="Liu H."/>
            <person name="Zhao H."/>
            <person name="Xu D."/>
            <person name="Zhang Y."/>
        </authorList>
    </citation>
    <scope>NUCLEOTIDE SEQUENCE [LARGE SCALE GENOMIC DNA]</scope>
    <source>
        <strain evidence="2">cv. Yunnan</strain>
    </source>
</reference>
<keyword evidence="2" id="KW-1185">Reference proteome</keyword>
<accession>A0ACB9DA69</accession>
<reference evidence="1 2" key="2">
    <citation type="journal article" date="2022" name="Mol. Ecol. Resour.">
        <title>The genomes of chicory, endive, great burdock and yacon provide insights into Asteraceae paleo-polyploidization history and plant inulin production.</title>
        <authorList>
            <person name="Fan W."/>
            <person name="Wang S."/>
            <person name="Wang H."/>
            <person name="Wang A."/>
            <person name="Jiang F."/>
            <person name="Liu H."/>
            <person name="Zhao H."/>
            <person name="Xu D."/>
            <person name="Zhang Y."/>
        </authorList>
    </citation>
    <scope>NUCLEOTIDE SEQUENCE [LARGE SCALE GENOMIC DNA]</scope>
    <source>
        <strain evidence="2">cv. Yunnan</strain>
        <tissue evidence="1">Leaves</tissue>
    </source>
</reference>
<sequence length="89" mass="10226">MGASGFKQNAASPSPPPFPYALSRCTVLDTSRSCFHILEVFIRTIMLSRSVVASPNRSKFYHNRLLNNLYEYQIFKDQMHLVSSEVNLW</sequence>
<proteinExistence type="predicted"/>
<dbReference type="Proteomes" id="UP001056120">
    <property type="component" value="Linkage Group LG20"/>
</dbReference>
<protein>
    <submittedName>
        <fullName evidence="1">Uncharacterized protein</fullName>
    </submittedName>
</protein>
<gene>
    <name evidence="1" type="ORF">L1987_61239</name>
</gene>
<dbReference type="EMBL" id="CM042037">
    <property type="protein sequence ID" value="KAI3743529.1"/>
    <property type="molecule type" value="Genomic_DNA"/>
</dbReference>
<evidence type="ECO:0000313" key="2">
    <source>
        <dbReference type="Proteomes" id="UP001056120"/>
    </source>
</evidence>